<keyword evidence="7 9" id="KW-0472">Membrane</keyword>
<comment type="similarity">
    <text evidence="2 8">Belongs to the ABC-3 integral membrane protein family.</text>
</comment>
<evidence type="ECO:0000256" key="5">
    <source>
        <dbReference type="ARBA" id="ARBA00022692"/>
    </source>
</evidence>
<keyword evidence="5 8" id="KW-0812">Transmembrane</keyword>
<evidence type="ECO:0000256" key="3">
    <source>
        <dbReference type="ARBA" id="ARBA00022448"/>
    </source>
</evidence>
<dbReference type="HOGENOM" id="CLU_028808_0_0_9"/>
<feature type="transmembrane region" description="Helical" evidence="9">
    <location>
        <begin position="37"/>
        <end position="57"/>
    </location>
</feature>
<keyword evidence="3 8" id="KW-0813">Transport</keyword>
<dbReference type="OrthoDB" id="9798540at2"/>
<evidence type="ECO:0000256" key="6">
    <source>
        <dbReference type="ARBA" id="ARBA00022989"/>
    </source>
</evidence>
<dbReference type="SUPFAM" id="SSF81345">
    <property type="entry name" value="ABC transporter involved in vitamin B12 uptake, BtuC"/>
    <property type="match status" value="1"/>
</dbReference>
<organism evidence="10 11">
    <name type="scientific">Anaeroglobus geminatus F0357</name>
    <dbReference type="NCBI Taxonomy" id="861450"/>
    <lineage>
        <taxon>Bacteria</taxon>
        <taxon>Bacillati</taxon>
        <taxon>Bacillota</taxon>
        <taxon>Negativicutes</taxon>
        <taxon>Veillonellales</taxon>
        <taxon>Veillonellaceae</taxon>
        <taxon>Anaeroglobus</taxon>
    </lineage>
</organism>
<evidence type="ECO:0000256" key="4">
    <source>
        <dbReference type="ARBA" id="ARBA00022475"/>
    </source>
</evidence>
<comment type="caution">
    <text evidence="10">The sequence shown here is derived from an EMBL/GenBank/DDBJ whole genome shotgun (WGS) entry which is preliminary data.</text>
</comment>
<evidence type="ECO:0000256" key="1">
    <source>
        <dbReference type="ARBA" id="ARBA00004651"/>
    </source>
</evidence>
<feature type="transmembrane region" description="Helical" evidence="9">
    <location>
        <begin position="64"/>
        <end position="87"/>
    </location>
</feature>
<name>G9YH02_9FIRM</name>
<evidence type="ECO:0000256" key="7">
    <source>
        <dbReference type="ARBA" id="ARBA00023136"/>
    </source>
</evidence>
<dbReference type="GO" id="GO:0055085">
    <property type="term" value="P:transmembrane transport"/>
    <property type="evidence" value="ECO:0007669"/>
    <property type="project" value="InterPro"/>
</dbReference>
<proteinExistence type="inferred from homology"/>
<evidence type="ECO:0000313" key="10">
    <source>
        <dbReference type="EMBL" id="EHM41565.1"/>
    </source>
</evidence>
<dbReference type="GO" id="GO:0010043">
    <property type="term" value="P:response to zinc ion"/>
    <property type="evidence" value="ECO:0007669"/>
    <property type="project" value="TreeGrafter"/>
</dbReference>
<dbReference type="CDD" id="cd06550">
    <property type="entry name" value="TM_ABC_iron-siderophores_like"/>
    <property type="match status" value="1"/>
</dbReference>
<keyword evidence="11" id="KW-1185">Reference proteome</keyword>
<dbReference type="PATRIC" id="fig|861450.3.peg.871"/>
<feature type="transmembrane region" description="Helical" evidence="9">
    <location>
        <begin position="223"/>
        <end position="244"/>
    </location>
</feature>
<dbReference type="Gene3D" id="1.10.3470.10">
    <property type="entry name" value="ABC transporter involved in vitamin B12 uptake, BtuC"/>
    <property type="match status" value="1"/>
</dbReference>
<dbReference type="InterPro" id="IPR037294">
    <property type="entry name" value="ABC_BtuC-like"/>
</dbReference>
<accession>G9YH02</accession>
<dbReference type="STRING" id="861450.HMPREF0080_00927"/>
<evidence type="ECO:0000256" key="2">
    <source>
        <dbReference type="ARBA" id="ARBA00008034"/>
    </source>
</evidence>
<keyword evidence="6 9" id="KW-1133">Transmembrane helix</keyword>
<evidence type="ECO:0000256" key="9">
    <source>
        <dbReference type="SAM" id="Phobius"/>
    </source>
</evidence>
<feature type="transmembrane region" description="Helical" evidence="9">
    <location>
        <begin position="183"/>
        <end position="211"/>
    </location>
</feature>
<dbReference type="InterPro" id="IPR001626">
    <property type="entry name" value="ABC_TroCD"/>
</dbReference>
<feature type="transmembrane region" description="Helical" evidence="9">
    <location>
        <begin position="93"/>
        <end position="113"/>
    </location>
</feature>
<reference evidence="10 11" key="1">
    <citation type="submission" date="2011-08" db="EMBL/GenBank/DDBJ databases">
        <authorList>
            <person name="Weinstock G."/>
            <person name="Sodergren E."/>
            <person name="Clifton S."/>
            <person name="Fulton L."/>
            <person name="Fulton B."/>
            <person name="Courtney L."/>
            <person name="Fronick C."/>
            <person name="Harrison M."/>
            <person name="Strong C."/>
            <person name="Farmer C."/>
            <person name="Delahaunty K."/>
            <person name="Markovic C."/>
            <person name="Hall O."/>
            <person name="Minx P."/>
            <person name="Tomlinson C."/>
            <person name="Mitreva M."/>
            <person name="Hou S."/>
            <person name="Chen J."/>
            <person name="Wollam A."/>
            <person name="Pepin K.H."/>
            <person name="Johnson M."/>
            <person name="Bhonagiri V."/>
            <person name="Zhang X."/>
            <person name="Suruliraj S."/>
            <person name="Warren W."/>
            <person name="Chinwalla A."/>
            <person name="Mardis E.R."/>
            <person name="Wilson R.K."/>
        </authorList>
    </citation>
    <scope>NUCLEOTIDE SEQUENCE [LARGE SCALE GENOMIC DNA]</scope>
    <source>
        <strain evidence="10 11">F0357</strain>
    </source>
</reference>
<gene>
    <name evidence="10" type="ORF">HMPREF0080_00927</name>
</gene>
<dbReference type="PANTHER" id="PTHR30477:SF3">
    <property type="entry name" value="METAL TRANSPORT SYSTEM MEMBRANE PROTEIN CT_069-RELATED"/>
    <property type="match status" value="1"/>
</dbReference>
<dbReference type="EMBL" id="AGCJ01000031">
    <property type="protein sequence ID" value="EHM41565.1"/>
    <property type="molecule type" value="Genomic_DNA"/>
</dbReference>
<dbReference type="GO" id="GO:0043190">
    <property type="term" value="C:ATP-binding cassette (ABC) transporter complex"/>
    <property type="evidence" value="ECO:0007669"/>
    <property type="project" value="InterPro"/>
</dbReference>
<comment type="subcellular location">
    <subcellularLocation>
        <location evidence="1 8">Cell membrane</location>
        <topology evidence="1 8">Multi-pass membrane protein</topology>
    </subcellularLocation>
</comment>
<evidence type="ECO:0000256" key="8">
    <source>
        <dbReference type="RuleBase" id="RU003943"/>
    </source>
</evidence>
<sequence>MMLWNEYTFRIIIAGAAILGLAAGIVGTFAVLRKESLVGDGLSHAALPGIALAFLWTGTKETGWLLLGATVSAVLTSWLITLTVQYTKIKFDAALATLLSSFFGFGMVLLTYIQSLNNAAQAGLTKFIFGQAASMMLRDVYITSGTALLIILTVLVFWKELKLIAFDTEYAETLQIPVTAVTVIYRAMLILTVIIGIQTVGAVLISSLLIAPAAGARQWTDKLGTMTVLAGLFGALSGIGGVWWSASVSKLPTGPAIIIMLSVFVLTSLLLSPKYGILCRLKRRLAVFHERAK</sequence>
<feature type="transmembrane region" description="Helical" evidence="9">
    <location>
        <begin position="256"/>
        <end position="277"/>
    </location>
</feature>
<dbReference type="eggNOG" id="COG1108">
    <property type="taxonomic scope" value="Bacteria"/>
</dbReference>
<keyword evidence="4" id="KW-1003">Cell membrane</keyword>
<feature type="transmembrane region" description="Helical" evidence="9">
    <location>
        <begin position="140"/>
        <end position="158"/>
    </location>
</feature>
<dbReference type="AlphaFoldDB" id="G9YH02"/>
<dbReference type="Proteomes" id="UP000005481">
    <property type="component" value="Unassembled WGS sequence"/>
</dbReference>
<dbReference type="Pfam" id="PF00950">
    <property type="entry name" value="ABC-3"/>
    <property type="match status" value="1"/>
</dbReference>
<dbReference type="RefSeq" id="WP_006789908.1">
    <property type="nucleotide sequence ID" value="NZ_JH417580.1"/>
</dbReference>
<dbReference type="PANTHER" id="PTHR30477">
    <property type="entry name" value="ABC-TRANSPORTER METAL-BINDING PROTEIN"/>
    <property type="match status" value="1"/>
</dbReference>
<feature type="transmembrane region" description="Helical" evidence="9">
    <location>
        <begin position="7"/>
        <end position="31"/>
    </location>
</feature>
<evidence type="ECO:0000313" key="11">
    <source>
        <dbReference type="Proteomes" id="UP000005481"/>
    </source>
</evidence>
<protein>
    <submittedName>
        <fullName evidence="10">ABC 3 transport family protein</fullName>
    </submittedName>
</protein>